<dbReference type="RefSeq" id="WP_241715242.1">
    <property type="nucleotide sequence ID" value="NZ_JALBUF010000008.1"/>
</dbReference>
<dbReference type="InterPro" id="IPR027277">
    <property type="entry name" value="NadC/ModD"/>
</dbReference>
<dbReference type="FunFam" id="3.20.20.70:FF:000030">
    <property type="entry name" value="Nicotinate-nucleotide pyrophosphorylase, carboxylating"/>
    <property type="match status" value="1"/>
</dbReference>
<evidence type="ECO:0000256" key="5">
    <source>
        <dbReference type="ARBA" id="ARBA00011944"/>
    </source>
</evidence>
<comment type="pathway">
    <text evidence="2">Cofactor biosynthesis; NAD(+) biosynthesis; nicotinate D-ribonucleotide from quinolinate: step 1/1.</text>
</comment>
<dbReference type="GO" id="GO:0005737">
    <property type="term" value="C:cytoplasm"/>
    <property type="evidence" value="ECO:0007669"/>
    <property type="project" value="TreeGrafter"/>
</dbReference>
<dbReference type="InterPro" id="IPR002638">
    <property type="entry name" value="Quinolinate_PRibosylTrfase_C"/>
</dbReference>
<evidence type="ECO:0000256" key="9">
    <source>
        <dbReference type="ARBA" id="ARBA00033102"/>
    </source>
</evidence>
<dbReference type="PANTHER" id="PTHR32179:SF3">
    <property type="entry name" value="NICOTINATE-NUCLEOTIDE PYROPHOSPHORYLASE [CARBOXYLATING]"/>
    <property type="match status" value="1"/>
</dbReference>
<dbReference type="Gene3D" id="3.20.20.70">
    <property type="entry name" value="Aldolase class I"/>
    <property type="match status" value="1"/>
</dbReference>
<dbReference type="Gene3D" id="3.90.1170.20">
    <property type="entry name" value="Quinolinate phosphoribosyl transferase, N-terminal domain"/>
    <property type="match status" value="1"/>
</dbReference>
<evidence type="ECO:0000256" key="12">
    <source>
        <dbReference type="PIRNR" id="PIRNR006250"/>
    </source>
</evidence>
<dbReference type="GO" id="GO:0004514">
    <property type="term" value="F:nicotinate-nucleotide diphosphorylase (carboxylating) activity"/>
    <property type="evidence" value="ECO:0007669"/>
    <property type="project" value="UniProtKB-EC"/>
</dbReference>
<dbReference type="Pfam" id="PF02749">
    <property type="entry name" value="QRPTase_N"/>
    <property type="match status" value="1"/>
</dbReference>
<dbReference type="EC" id="2.4.2.19" evidence="5"/>
<accession>A0A9X1V9V0</accession>
<keyword evidence="8 12" id="KW-0808">Transferase</keyword>
<feature type="domain" description="Quinolinate phosphoribosyl transferase N-terminal" evidence="14">
    <location>
        <begin position="22"/>
        <end position="107"/>
    </location>
</feature>
<name>A0A9X1V9V0_9BACL</name>
<comment type="similarity">
    <text evidence="3 12">Belongs to the NadC/ModD family.</text>
</comment>
<dbReference type="GO" id="GO:0009435">
    <property type="term" value="P:NAD+ biosynthetic process"/>
    <property type="evidence" value="ECO:0007669"/>
    <property type="project" value="InterPro"/>
</dbReference>
<evidence type="ECO:0000313" key="16">
    <source>
        <dbReference type="Proteomes" id="UP001139263"/>
    </source>
</evidence>
<evidence type="ECO:0000256" key="1">
    <source>
        <dbReference type="ARBA" id="ARBA00003237"/>
    </source>
</evidence>
<gene>
    <name evidence="15" type="primary">nadC</name>
    <name evidence="15" type="ORF">MM817_02348</name>
</gene>
<evidence type="ECO:0000256" key="8">
    <source>
        <dbReference type="ARBA" id="ARBA00022679"/>
    </source>
</evidence>
<dbReference type="Proteomes" id="UP001139263">
    <property type="component" value="Unassembled WGS sequence"/>
</dbReference>
<keyword evidence="16" id="KW-1185">Reference proteome</keyword>
<dbReference type="InterPro" id="IPR004393">
    <property type="entry name" value="NadC"/>
</dbReference>
<sequence>MNQLLVQQIIKNALIEDIGTNDLTTELIFEEEARVHAVLIAKSPGRVAGLSIAKQTFLMLDPEVIFEARVADGMDVLSGTILADIVGRARGVLSAERVALNVLQRMSGIATQTQLLCEKVKDYPTQIVDTRKTLPGLRMFDKYAVTVGGGRNHRFGLYDAVLIKDNHIAAMGSITAAVTRVKEKVGPFIKIEVETDTLDQVAEAIKCPIDVILLDNMNPQNMRVAVNLVAKRMLTEASGGVTPETVQDYAKTGVDLISVGWLTHSVRALDISLDILGVVL</sequence>
<dbReference type="SUPFAM" id="SSF51690">
    <property type="entry name" value="Nicotinate/Quinolinate PRTase C-terminal domain-like"/>
    <property type="match status" value="1"/>
</dbReference>
<evidence type="ECO:0000256" key="6">
    <source>
        <dbReference type="ARBA" id="ARBA00022642"/>
    </source>
</evidence>
<dbReference type="NCBIfam" id="TIGR00078">
    <property type="entry name" value="nadC"/>
    <property type="match status" value="1"/>
</dbReference>
<dbReference type="GO" id="GO:0034213">
    <property type="term" value="P:quinolinate catabolic process"/>
    <property type="evidence" value="ECO:0007669"/>
    <property type="project" value="TreeGrafter"/>
</dbReference>
<dbReference type="EMBL" id="JALBUF010000008">
    <property type="protein sequence ID" value="MCI0184053.1"/>
    <property type="molecule type" value="Genomic_DNA"/>
</dbReference>
<dbReference type="AlphaFoldDB" id="A0A9X1V9V0"/>
<dbReference type="InterPro" id="IPR022412">
    <property type="entry name" value="Quinolinate_PRibosylTrfase_N"/>
</dbReference>
<dbReference type="CDD" id="cd01572">
    <property type="entry name" value="QPRTase"/>
    <property type="match status" value="1"/>
</dbReference>
<keyword evidence="7 12" id="KW-0328">Glycosyltransferase</keyword>
<dbReference type="FunFam" id="3.90.1170.20:FF:000001">
    <property type="entry name" value="Nicotinate-nucleotide diphosphorylase (Carboxylating)"/>
    <property type="match status" value="1"/>
</dbReference>
<evidence type="ECO:0000256" key="10">
    <source>
        <dbReference type="ARBA" id="ARBA00047445"/>
    </source>
</evidence>
<dbReference type="PIRSF" id="PIRSF006250">
    <property type="entry name" value="NadC_ModD"/>
    <property type="match status" value="1"/>
</dbReference>
<organism evidence="15 16">
    <name type="scientific">Sulfoacidibacillus ferrooxidans</name>
    <dbReference type="NCBI Taxonomy" id="2005001"/>
    <lineage>
        <taxon>Bacteria</taxon>
        <taxon>Bacillati</taxon>
        <taxon>Bacillota</taxon>
        <taxon>Bacilli</taxon>
        <taxon>Bacillales</taxon>
        <taxon>Alicyclobacillaceae</taxon>
        <taxon>Sulfoacidibacillus</taxon>
    </lineage>
</organism>
<evidence type="ECO:0000256" key="4">
    <source>
        <dbReference type="ARBA" id="ARBA00011218"/>
    </source>
</evidence>
<dbReference type="InterPro" id="IPR037128">
    <property type="entry name" value="Quinolinate_PRibosylTase_N_sf"/>
</dbReference>
<evidence type="ECO:0000256" key="7">
    <source>
        <dbReference type="ARBA" id="ARBA00022676"/>
    </source>
</evidence>
<comment type="subunit">
    <text evidence="4">Hexamer formed by 3 homodimers.</text>
</comment>
<evidence type="ECO:0000313" key="15">
    <source>
        <dbReference type="EMBL" id="MCI0184053.1"/>
    </source>
</evidence>
<dbReference type="SUPFAM" id="SSF54675">
    <property type="entry name" value="Nicotinate/Quinolinate PRTase N-terminal domain-like"/>
    <property type="match status" value="1"/>
</dbReference>
<evidence type="ECO:0000259" key="13">
    <source>
        <dbReference type="Pfam" id="PF01729"/>
    </source>
</evidence>
<keyword evidence="6" id="KW-0662">Pyridine nucleotide biosynthesis</keyword>
<evidence type="ECO:0000259" key="14">
    <source>
        <dbReference type="Pfam" id="PF02749"/>
    </source>
</evidence>
<reference evidence="15" key="1">
    <citation type="submission" date="2022-03" db="EMBL/GenBank/DDBJ databases">
        <title>Draft Genome Sequence of Firmicute Strain S0AB, a Heterotrophic Iron/Sulfur-Oxidizing Extreme Acidophile.</title>
        <authorList>
            <person name="Vergara E."/>
            <person name="Pakostova E."/>
            <person name="Johnson D.B."/>
            <person name="Holmes D.S."/>
        </authorList>
    </citation>
    <scope>NUCLEOTIDE SEQUENCE</scope>
    <source>
        <strain evidence="15">S0AB</strain>
    </source>
</reference>
<comment type="catalytic activity">
    <reaction evidence="10">
        <text>nicotinate beta-D-ribonucleotide + CO2 + diphosphate = quinolinate + 5-phospho-alpha-D-ribose 1-diphosphate + 2 H(+)</text>
        <dbReference type="Rhea" id="RHEA:12733"/>
        <dbReference type="ChEBI" id="CHEBI:15378"/>
        <dbReference type="ChEBI" id="CHEBI:16526"/>
        <dbReference type="ChEBI" id="CHEBI:29959"/>
        <dbReference type="ChEBI" id="CHEBI:33019"/>
        <dbReference type="ChEBI" id="CHEBI:57502"/>
        <dbReference type="ChEBI" id="CHEBI:58017"/>
        <dbReference type="EC" id="2.4.2.19"/>
    </reaction>
</comment>
<comment type="caution">
    <text evidence="15">The sequence shown here is derived from an EMBL/GenBank/DDBJ whole genome shotgun (WGS) entry which is preliminary data.</text>
</comment>
<evidence type="ECO:0000256" key="3">
    <source>
        <dbReference type="ARBA" id="ARBA00009400"/>
    </source>
</evidence>
<evidence type="ECO:0000256" key="2">
    <source>
        <dbReference type="ARBA" id="ARBA00004893"/>
    </source>
</evidence>
<evidence type="ECO:0000256" key="11">
    <source>
        <dbReference type="ARBA" id="ARBA00069173"/>
    </source>
</evidence>
<dbReference type="PANTHER" id="PTHR32179">
    <property type="entry name" value="NICOTINATE-NUCLEOTIDE PYROPHOSPHORYLASE [CARBOXYLATING]"/>
    <property type="match status" value="1"/>
</dbReference>
<dbReference type="InterPro" id="IPR036068">
    <property type="entry name" value="Nicotinate_pribotase-like_C"/>
</dbReference>
<dbReference type="Pfam" id="PF01729">
    <property type="entry name" value="QRPTase_C"/>
    <property type="match status" value="1"/>
</dbReference>
<comment type="function">
    <text evidence="1">Involved in the catabolism of quinolinic acid (QA).</text>
</comment>
<protein>
    <recommendedName>
        <fullName evidence="11">Probable nicotinate-nucleotide pyrophosphorylase [carboxylating]</fullName>
        <ecNumber evidence="5">2.4.2.19</ecNumber>
    </recommendedName>
    <alternativeName>
        <fullName evidence="9">Quinolinate phosphoribosyltransferase [decarboxylating]</fullName>
    </alternativeName>
</protein>
<dbReference type="InterPro" id="IPR013785">
    <property type="entry name" value="Aldolase_TIM"/>
</dbReference>
<feature type="domain" description="Quinolinate phosphoribosyl transferase C-terminal" evidence="13">
    <location>
        <begin position="109"/>
        <end position="274"/>
    </location>
</feature>
<proteinExistence type="inferred from homology"/>